<dbReference type="GeneID" id="301156737"/>
<accession>A0A239WME2</accession>
<dbReference type="Pfam" id="PF13268">
    <property type="entry name" value="DUF4059"/>
    <property type="match status" value="1"/>
</dbReference>
<dbReference type="Proteomes" id="UP000215144">
    <property type="component" value="Chromosome 1"/>
</dbReference>
<keyword evidence="1" id="KW-1133">Transmembrane helix</keyword>
<dbReference type="AlphaFoldDB" id="A0A239WME2"/>
<proteinExistence type="predicted"/>
<feature type="transmembrane region" description="Helical" evidence="1">
    <location>
        <begin position="6"/>
        <end position="29"/>
    </location>
</feature>
<evidence type="ECO:0000313" key="3">
    <source>
        <dbReference type="Proteomes" id="UP000215144"/>
    </source>
</evidence>
<organism evidence="2 3">
    <name type="scientific">Streptococcus acidominimus</name>
    <dbReference type="NCBI Taxonomy" id="1326"/>
    <lineage>
        <taxon>Bacteria</taxon>
        <taxon>Bacillati</taxon>
        <taxon>Bacillota</taxon>
        <taxon>Bacilli</taxon>
        <taxon>Lactobacillales</taxon>
        <taxon>Streptococcaceae</taxon>
        <taxon>Streptococcus</taxon>
    </lineage>
</organism>
<dbReference type="RefSeq" id="WP_017770679.1">
    <property type="nucleotide sequence ID" value="NZ_LT906454.1"/>
</dbReference>
<gene>
    <name evidence="2" type="ORF">SAMEA4504048_00468</name>
</gene>
<evidence type="ECO:0000313" key="2">
    <source>
        <dbReference type="EMBL" id="SNV35336.1"/>
    </source>
</evidence>
<evidence type="ECO:0000256" key="1">
    <source>
        <dbReference type="SAM" id="Phobius"/>
    </source>
</evidence>
<sequence>MLQTLISFYLQGLLLATVFVFIAGLLYLVHRAYKKIDKTARERQEVLYDVLMICILTLPILSFAFMTLLLVIKS</sequence>
<dbReference type="EMBL" id="LT906454">
    <property type="protein sequence ID" value="SNV35336.1"/>
    <property type="molecule type" value="Genomic_DNA"/>
</dbReference>
<dbReference type="InterPro" id="IPR025134">
    <property type="entry name" value="DUF4059"/>
</dbReference>
<reference evidence="2 3" key="1">
    <citation type="submission" date="2017-06" db="EMBL/GenBank/DDBJ databases">
        <authorList>
            <consortium name="Pathogen Informatics"/>
        </authorList>
    </citation>
    <scope>NUCLEOTIDE SEQUENCE [LARGE SCALE GENOMIC DNA]</scope>
    <source>
        <strain evidence="2 3">NCTC11291</strain>
    </source>
</reference>
<dbReference type="KEGG" id="saco:SAME_00468"/>
<feature type="transmembrane region" description="Helical" evidence="1">
    <location>
        <begin position="50"/>
        <end position="72"/>
    </location>
</feature>
<keyword evidence="1" id="KW-0472">Membrane</keyword>
<protein>
    <submittedName>
        <fullName evidence="2">Membrane protein</fullName>
    </submittedName>
</protein>
<name>A0A239WME2_STRAI</name>
<dbReference type="OrthoDB" id="2243356at2"/>
<keyword evidence="1" id="KW-0812">Transmembrane</keyword>